<dbReference type="RefSeq" id="XP_031022998.1">
    <property type="nucleotide sequence ID" value="XM_031171029.1"/>
</dbReference>
<accession>A0A507C0K8</accession>
<proteinExistence type="predicted"/>
<keyword evidence="2" id="KW-1185">Reference proteome</keyword>
<protein>
    <submittedName>
        <fullName evidence="1">Uncharacterized protein</fullName>
    </submittedName>
</protein>
<dbReference type="Proteomes" id="UP000319731">
    <property type="component" value="Unassembled WGS sequence"/>
</dbReference>
<dbReference type="GeneID" id="42006326"/>
<dbReference type="OrthoDB" id="2125748at2759"/>
<evidence type="ECO:0000313" key="2">
    <source>
        <dbReference type="Proteomes" id="UP000319731"/>
    </source>
</evidence>
<dbReference type="AlphaFoldDB" id="A0A507C0K8"/>
<sequence length="118" mass="13772">MFRLGRVASASIRASVVRPAARQTMATRNHHSVFAWDNLKNLLPEVPKSTEATLGSVWDGIYTNYRYKMIYPVLLWIAFLEYNLWTPYAKDSSKVVEREKEEHLKSLEYHQLLAQNDE</sequence>
<name>A0A507C0K8_9FUNG</name>
<dbReference type="EMBL" id="QEAO01000042">
    <property type="protein sequence ID" value="TPX31604.1"/>
    <property type="molecule type" value="Genomic_DNA"/>
</dbReference>
<gene>
    <name evidence="1" type="ORF">SmJEL517_g05101</name>
</gene>
<organism evidence="1 2">
    <name type="scientific">Synchytrium microbalum</name>
    <dbReference type="NCBI Taxonomy" id="1806994"/>
    <lineage>
        <taxon>Eukaryota</taxon>
        <taxon>Fungi</taxon>
        <taxon>Fungi incertae sedis</taxon>
        <taxon>Chytridiomycota</taxon>
        <taxon>Chytridiomycota incertae sedis</taxon>
        <taxon>Chytridiomycetes</taxon>
        <taxon>Synchytriales</taxon>
        <taxon>Synchytriaceae</taxon>
        <taxon>Synchytrium</taxon>
    </lineage>
</organism>
<evidence type="ECO:0000313" key="1">
    <source>
        <dbReference type="EMBL" id="TPX31604.1"/>
    </source>
</evidence>
<reference evidence="1 2" key="1">
    <citation type="journal article" date="2019" name="Sci. Rep.">
        <title>Comparative genomics of chytrid fungi reveal insights into the obligate biotrophic and pathogenic lifestyle of Synchytrium endobioticum.</title>
        <authorList>
            <person name="van de Vossenberg B.T.L.H."/>
            <person name="Warris S."/>
            <person name="Nguyen H.D.T."/>
            <person name="van Gent-Pelzer M.P.E."/>
            <person name="Joly D.L."/>
            <person name="van de Geest H.C."/>
            <person name="Bonants P.J.M."/>
            <person name="Smith D.S."/>
            <person name="Levesque C.A."/>
            <person name="van der Lee T.A.J."/>
        </authorList>
    </citation>
    <scope>NUCLEOTIDE SEQUENCE [LARGE SCALE GENOMIC DNA]</scope>
    <source>
        <strain evidence="1 2">JEL517</strain>
    </source>
</reference>
<comment type="caution">
    <text evidence="1">The sequence shown here is derived from an EMBL/GenBank/DDBJ whole genome shotgun (WGS) entry which is preliminary data.</text>
</comment>